<organism evidence="1 2">
    <name type="scientific">Synechococcus phage S-SBP1</name>
    <dbReference type="NCBI Taxonomy" id="2735125"/>
    <lineage>
        <taxon>Viruses</taxon>
        <taxon>Duplodnaviria</taxon>
        <taxon>Heunggongvirae</taxon>
        <taxon>Uroviricota</taxon>
        <taxon>Caudoviricetes</taxon>
        <taxon>Autographivirales</taxon>
        <taxon>Sechaudvirinae</taxon>
        <taxon>Spiovirus</taxon>
        <taxon>Spiovirus sbp1</taxon>
    </lineage>
</organism>
<evidence type="ECO:0000313" key="2">
    <source>
        <dbReference type="Proteomes" id="UP000502509"/>
    </source>
</evidence>
<gene>
    <name evidence="1" type="ORF">SSBP1_gp07</name>
</gene>
<keyword evidence="2" id="KW-1185">Reference proteome</keyword>
<dbReference type="EMBL" id="MT424636">
    <property type="protein sequence ID" value="QJQ82573.1"/>
    <property type="molecule type" value="Genomic_DNA"/>
</dbReference>
<protein>
    <submittedName>
        <fullName evidence="1">Uncharacterized protein</fullName>
    </submittedName>
</protein>
<proteinExistence type="predicted"/>
<name>A0A6M4EN27_9CAUD</name>
<accession>A0A6M4EN27</accession>
<evidence type="ECO:0000313" key="1">
    <source>
        <dbReference type="EMBL" id="QJQ82573.1"/>
    </source>
</evidence>
<dbReference type="Proteomes" id="UP000502509">
    <property type="component" value="Segment"/>
</dbReference>
<reference evidence="1 2" key="1">
    <citation type="submission" date="2020-05" db="EMBL/GenBank/DDBJ databases">
        <title>Programmed transcriptomes of a marine cyanopodovirus and its Synechococcus host during infection.</title>
        <authorList>
            <person name="Huang S."/>
        </authorList>
    </citation>
    <scope>NUCLEOTIDE SEQUENCE [LARGE SCALE GENOMIC DNA]</scope>
</reference>
<sequence>MKVYTLRYKTAWSGDEMLMVNSNLRAVINRLEIMDLHDNFDEDETVIIECMEVTSEETSLERLNNIRKHYAEKNK</sequence>